<name>A0A934S231_9BACT</name>
<reference evidence="1" key="1">
    <citation type="submission" date="2021-01" db="EMBL/GenBank/DDBJ databases">
        <title>Modified the classification status of verrucomicrobia.</title>
        <authorList>
            <person name="Feng X."/>
        </authorList>
    </citation>
    <scope>NUCLEOTIDE SEQUENCE</scope>
    <source>
        <strain evidence="1">KCTC 13126</strain>
    </source>
</reference>
<organism evidence="1 2">
    <name type="scientific">Pelagicoccus mobilis</name>
    <dbReference type="NCBI Taxonomy" id="415221"/>
    <lineage>
        <taxon>Bacteria</taxon>
        <taxon>Pseudomonadati</taxon>
        <taxon>Verrucomicrobiota</taxon>
        <taxon>Opitutia</taxon>
        <taxon>Puniceicoccales</taxon>
        <taxon>Pelagicoccaceae</taxon>
        <taxon>Pelagicoccus</taxon>
    </lineage>
</organism>
<protein>
    <submittedName>
        <fullName evidence="1">Uncharacterized protein</fullName>
    </submittedName>
</protein>
<sequence>MRVVSIETGEENLLVVGPVVSVEILQEDEVWCLGDVDSFCCELKSDG</sequence>
<gene>
    <name evidence="1" type="ORF">JIN87_12315</name>
</gene>
<comment type="caution">
    <text evidence="1">The sequence shown here is derived from an EMBL/GenBank/DDBJ whole genome shotgun (WGS) entry which is preliminary data.</text>
</comment>
<proteinExistence type="predicted"/>
<dbReference type="AlphaFoldDB" id="A0A934S231"/>
<evidence type="ECO:0000313" key="2">
    <source>
        <dbReference type="Proteomes" id="UP000617628"/>
    </source>
</evidence>
<dbReference type="Proteomes" id="UP000617628">
    <property type="component" value="Unassembled WGS sequence"/>
</dbReference>
<keyword evidence="2" id="KW-1185">Reference proteome</keyword>
<accession>A0A934S231</accession>
<dbReference type="EMBL" id="JAENIL010000020">
    <property type="protein sequence ID" value="MBK1877653.1"/>
    <property type="molecule type" value="Genomic_DNA"/>
</dbReference>
<evidence type="ECO:0000313" key="1">
    <source>
        <dbReference type="EMBL" id="MBK1877653.1"/>
    </source>
</evidence>